<dbReference type="SUPFAM" id="SSF103473">
    <property type="entry name" value="MFS general substrate transporter"/>
    <property type="match status" value="1"/>
</dbReference>
<feature type="transmembrane region" description="Helical" evidence="7">
    <location>
        <begin position="152"/>
        <end position="176"/>
    </location>
</feature>
<dbReference type="EMBL" id="CP136862">
    <property type="protein sequence ID" value="WOJ89253.1"/>
    <property type="molecule type" value="Genomic_DNA"/>
</dbReference>
<evidence type="ECO:0000256" key="6">
    <source>
        <dbReference type="ARBA" id="ARBA00023136"/>
    </source>
</evidence>
<gene>
    <name evidence="8" type="ORF">RZS28_15835</name>
</gene>
<keyword evidence="6 7" id="KW-0472">Membrane</keyword>
<feature type="transmembrane region" description="Helical" evidence="7">
    <location>
        <begin position="98"/>
        <end position="114"/>
    </location>
</feature>
<dbReference type="PANTHER" id="PTHR43266">
    <property type="entry name" value="MACROLIDE-EFFLUX PROTEIN"/>
    <property type="match status" value="1"/>
</dbReference>
<keyword evidence="9" id="KW-1185">Reference proteome</keyword>
<feature type="transmembrane region" description="Helical" evidence="7">
    <location>
        <begin position="26"/>
        <end position="43"/>
    </location>
</feature>
<dbReference type="Gene3D" id="1.20.1250.20">
    <property type="entry name" value="MFS general substrate transporter like domains"/>
    <property type="match status" value="1"/>
</dbReference>
<dbReference type="PANTHER" id="PTHR43266:SF2">
    <property type="entry name" value="MAJOR FACILITATOR SUPERFAMILY (MFS) PROFILE DOMAIN-CONTAINING PROTEIN"/>
    <property type="match status" value="1"/>
</dbReference>
<evidence type="ECO:0000313" key="9">
    <source>
        <dbReference type="Proteomes" id="UP001626536"/>
    </source>
</evidence>
<dbReference type="Pfam" id="PF07690">
    <property type="entry name" value="MFS_1"/>
    <property type="match status" value="1"/>
</dbReference>
<keyword evidence="4 7" id="KW-0812">Transmembrane</keyword>
<feature type="transmembrane region" description="Helical" evidence="7">
    <location>
        <begin position="346"/>
        <end position="368"/>
    </location>
</feature>
<dbReference type="CDD" id="cd06173">
    <property type="entry name" value="MFS_MefA_like"/>
    <property type="match status" value="1"/>
</dbReference>
<evidence type="ECO:0000256" key="1">
    <source>
        <dbReference type="ARBA" id="ARBA00004651"/>
    </source>
</evidence>
<feature type="transmembrane region" description="Helical" evidence="7">
    <location>
        <begin position="380"/>
        <end position="401"/>
    </location>
</feature>
<evidence type="ECO:0000256" key="2">
    <source>
        <dbReference type="ARBA" id="ARBA00022448"/>
    </source>
</evidence>
<comment type="subcellular location">
    <subcellularLocation>
        <location evidence="1">Cell membrane</location>
        <topology evidence="1">Multi-pass membrane protein</topology>
    </subcellularLocation>
</comment>
<feature type="transmembrane region" description="Helical" evidence="7">
    <location>
        <begin position="242"/>
        <end position="262"/>
    </location>
</feature>
<keyword evidence="2" id="KW-0813">Transport</keyword>
<organism evidence="8 9">
    <name type="scientific">Methylocapsa polymorpha</name>
    <dbReference type="NCBI Taxonomy" id="3080828"/>
    <lineage>
        <taxon>Bacteria</taxon>
        <taxon>Pseudomonadati</taxon>
        <taxon>Pseudomonadota</taxon>
        <taxon>Alphaproteobacteria</taxon>
        <taxon>Hyphomicrobiales</taxon>
        <taxon>Beijerinckiaceae</taxon>
        <taxon>Methylocapsa</taxon>
    </lineage>
</organism>
<dbReference type="InterPro" id="IPR011701">
    <property type="entry name" value="MFS"/>
</dbReference>
<dbReference type="RefSeq" id="WP_407338696.1">
    <property type="nucleotide sequence ID" value="NZ_CP136862.1"/>
</dbReference>
<keyword evidence="5 7" id="KW-1133">Transmembrane helix</keyword>
<feature type="transmembrane region" description="Helical" evidence="7">
    <location>
        <begin position="63"/>
        <end position="86"/>
    </location>
</feature>
<feature type="transmembrane region" description="Helical" evidence="7">
    <location>
        <begin position="120"/>
        <end position="140"/>
    </location>
</feature>
<dbReference type="InterPro" id="IPR036259">
    <property type="entry name" value="MFS_trans_sf"/>
</dbReference>
<proteinExistence type="predicted"/>
<sequence length="438" mass="46111">MKTNVDRAAGSAPLPMLIGLLRTRRFAPLFWCQFFSVFNDNFVRNMLAMLILFRLGEADAGPLITLAVGIFMLPSLCLSGLGGEMADAQDKARLTKRLKFAEILVQVIAAIGLWQASLPLLYTALFGLGVISALFGPIKYGILPDLLERHELVAGNALVEAATFIAIFLGLIAGGLSAVGRTPEGTMAQLMAIALACWAASLFIPLTGRAAPDLRVNPNVFASTRDLLREVKREPCLWSRSMAVSWFWMTGAVTLSLVPVVIRNKTGGGIGVETAISAFFALGIGIGSLAAAIIARGRILLAPVPLAALGMAGFLIDLGLATWSLPTATTEIDIPTFLSSAIGVRIAFDVAGLATAGGLFVVPLFTAIQADAAKHMRARIVGGVNILNSAFIVAGVLLTVVLQSKSVGLSEPILLAALGVLNLGAAFYVWKTVSRKAD</sequence>
<evidence type="ECO:0000256" key="7">
    <source>
        <dbReference type="SAM" id="Phobius"/>
    </source>
</evidence>
<dbReference type="Proteomes" id="UP001626536">
    <property type="component" value="Chromosome"/>
</dbReference>
<accession>A0ABZ0HRI4</accession>
<evidence type="ECO:0000256" key="5">
    <source>
        <dbReference type="ARBA" id="ARBA00022989"/>
    </source>
</evidence>
<reference evidence="8 9" key="1">
    <citation type="submission" date="2023-10" db="EMBL/GenBank/DDBJ databases">
        <title>Novel methanotroph of the genus Methylocapsa from a subarctic wetland.</title>
        <authorList>
            <person name="Belova S.E."/>
            <person name="Oshkin I.Y."/>
            <person name="Miroshnikov K."/>
            <person name="Dedysh S.N."/>
        </authorList>
    </citation>
    <scope>NUCLEOTIDE SEQUENCE [LARGE SCALE GENOMIC DNA]</scope>
    <source>
        <strain evidence="8 9">RX1</strain>
    </source>
</reference>
<evidence type="ECO:0000256" key="4">
    <source>
        <dbReference type="ARBA" id="ARBA00022692"/>
    </source>
</evidence>
<evidence type="ECO:0000256" key="3">
    <source>
        <dbReference type="ARBA" id="ARBA00022475"/>
    </source>
</evidence>
<protein>
    <submittedName>
        <fullName evidence="8">MFS transporter</fullName>
    </submittedName>
</protein>
<keyword evidence="3" id="KW-1003">Cell membrane</keyword>
<feature type="transmembrane region" description="Helical" evidence="7">
    <location>
        <begin position="188"/>
        <end position="206"/>
    </location>
</feature>
<feature type="transmembrane region" description="Helical" evidence="7">
    <location>
        <begin position="306"/>
        <end position="326"/>
    </location>
</feature>
<name>A0ABZ0HRI4_9HYPH</name>
<evidence type="ECO:0000313" key="8">
    <source>
        <dbReference type="EMBL" id="WOJ89253.1"/>
    </source>
</evidence>
<feature type="transmembrane region" description="Helical" evidence="7">
    <location>
        <begin position="274"/>
        <end position="294"/>
    </location>
</feature>
<feature type="transmembrane region" description="Helical" evidence="7">
    <location>
        <begin position="413"/>
        <end position="430"/>
    </location>
</feature>